<protein>
    <submittedName>
        <fullName evidence="2">Uncharacterized protein</fullName>
    </submittedName>
</protein>
<evidence type="ECO:0000256" key="1">
    <source>
        <dbReference type="SAM" id="MobiDB-lite"/>
    </source>
</evidence>
<evidence type="ECO:0000313" key="3">
    <source>
        <dbReference type="Proteomes" id="UP001205311"/>
    </source>
</evidence>
<organism evidence="2 3">
    <name type="scientific">Streptoalloteichus tenebrarius (strain ATCC 17920 / DSM 40477 / JCM 4838 / CBS 697.72 / NBRC 16177 / NCIMB 11028 / NRRL B-12390 / A12253. 1 / ISP 5477)</name>
    <name type="common">Streptomyces tenebrarius</name>
    <dbReference type="NCBI Taxonomy" id="1933"/>
    <lineage>
        <taxon>Bacteria</taxon>
        <taxon>Bacillati</taxon>
        <taxon>Actinomycetota</taxon>
        <taxon>Actinomycetes</taxon>
        <taxon>Pseudonocardiales</taxon>
        <taxon>Pseudonocardiaceae</taxon>
        <taxon>Streptoalloteichus</taxon>
    </lineage>
</organism>
<dbReference type="Proteomes" id="UP001205311">
    <property type="component" value="Unassembled WGS sequence"/>
</dbReference>
<dbReference type="EMBL" id="JAMTCP010000022">
    <property type="protein sequence ID" value="MCP2259969.1"/>
    <property type="molecule type" value="Genomic_DNA"/>
</dbReference>
<reference evidence="2 3" key="1">
    <citation type="submission" date="2022-06" db="EMBL/GenBank/DDBJ databases">
        <title>Genomic Encyclopedia of Archaeal and Bacterial Type Strains, Phase II (KMG-II): from individual species to whole genera.</title>
        <authorList>
            <person name="Goeker M."/>
        </authorList>
    </citation>
    <scope>NUCLEOTIDE SEQUENCE [LARGE SCALE GENOMIC DNA]</scope>
    <source>
        <strain evidence="2 3">DSM 40477</strain>
    </source>
</reference>
<keyword evidence="3" id="KW-1185">Reference proteome</keyword>
<feature type="compositionally biased region" description="Basic and acidic residues" evidence="1">
    <location>
        <begin position="7"/>
        <end position="19"/>
    </location>
</feature>
<evidence type="ECO:0000313" key="2">
    <source>
        <dbReference type="EMBL" id="MCP2259969.1"/>
    </source>
</evidence>
<accession>A0ABT1HWU1</accession>
<gene>
    <name evidence="2" type="ORF">LX15_003680</name>
</gene>
<comment type="caution">
    <text evidence="2">The sequence shown here is derived from an EMBL/GenBank/DDBJ whole genome shotgun (WGS) entry which is preliminary data.</text>
</comment>
<sequence length="107" mass="11966">MFVSRPVKMDARAPKEPKPLPRYAFRPDSYQDYSSVVVSASSGEQHAFVRLLPSNGEFDWIEAVKVEPRTGQPGDVVTLPLSGQKFLLLRRYDDGDSEIVSEVAPIE</sequence>
<dbReference type="RefSeq" id="WP_253670848.1">
    <property type="nucleotide sequence ID" value="NZ_JAMTCP010000022.1"/>
</dbReference>
<proteinExistence type="predicted"/>
<feature type="region of interest" description="Disordered" evidence="1">
    <location>
        <begin position="1"/>
        <end position="20"/>
    </location>
</feature>
<name>A0ABT1HWU1_STRSD</name>